<reference evidence="1" key="1">
    <citation type="submission" date="2021-02" db="EMBL/GenBank/DDBJ databases">
        <authorList>
            <consortium name="DOE Joint Genome Institute"/>
            <person name="Ahrendt S."/>
            <person name="Looney B.P."/>
            <person name="Miyauchi S."/>
            <person name="Morin E."/>
            <person name="Drula E."/>
            <person name="Courty P.E."/>
            <person name="Chicoki N."/>
            <person name="Fauchery L."/>
            <person name="Kohler A."/>
            <person name="Kuo A."/>
            <person name="Labutti K."/>
            <person name="Pangilinan J."/>
            <person name="Lipzen A."/>
            <person name="Riley R."/>
            <person name="Andreopoulos W."/>
            <person name="He G."/>
            <person name="Johnson J."/>
            <person name="Barry K.W."/>
            <person name="Grigoriev I.V."/>
            <person name="Nagy L."/>
            <person name="Hibbett D."/>
            <person name="Henrissat B."/>
            <person name="Matheny P.B."/>
            <person name="Labbe J."/>
            <person name="Martin F."/>
        </authorList>
    </citation>
    <scope>NUCLEOTIDE SEQUENCE</scope>
    <source>
        <strain evidence="1">FP105234-sp</strain>
    </source>
</reference>
<sequence length="263" mass="29184">MPHLGSFHVPWRFFAFASVVMLFADSAIMGSVMWEQLSRWPSGIDERLKGVTVFSGIFYTILLLSAALGFFGVLTRRALLIGRYAFALLVVLPVHILVSILRLWVFFSVPSGTLLGQCQTMSNGAIHDCVRAAHPIASWALASAIGSPVFQLFAFIGLLAYSNKLLDEEEWTAKAPLPRRRPSMMSTLSRIGSRRSRVTAPVHQDSLESASVYSVEDTMPTQYHDQYQYVHVNLHTAPEPISAPTGILYGSTEPNRVRWESGV</sequence>
<accession>A0ACB8SAQ2</accession>
<proteinExistence type="predicted"/>
<name>A0ACB8SAQ2_9AGAM</name>
<protein>
    <submittedName>
        <fullName evidence="1">Uncharacterized protein</fullName>
    </submittedName>
</protein>
<reference evidence="1" key="2">
    <citation type="journal article" date="2022" name="New Phytol.">
        <title>Evolutionary transition to the ectomycorrhizal habit in the genomes of a hyperdiverse lineage of mushroom-forming fungi.</title>
        <authorList>
            <person name="Looney B."/>
            <person name="Miyauchi S."/>
            <person name="Morin E."/>
            <person name="Drula E."/>
            <person name="Courty P.E."/>
            <person name="Kohler A."/>
            <person name="Kuo A."/>
            <person name="LaButti K."/>
            <person name="Pangilinan J."/>
            <person name="Lipzen A."/>
            <person name="Riley R."/>
            <person name="Andreopoulos W."/>
            <person name="He G."/>
            <person name="Johnson J."/>
            <person name="Nolan M."/>
            <person name="Tritt A."/>
            <person name="Barry K.W."/>
            <person name="Grigoriev I.V."/>
            <person name="Nagy L.G."/>
            <person name="Hibbett D."/>
            <person name="Henrissat B."/>
            <person name="Matheny P.B."/>
            <person name="Labbe J."/>
            <person name="Martin F.M."/>
        </authorList>
    </citation>
    <scope>NUCLEOTIDE SEQUENCE</scope>
    <source>
        <strain evidence="1">FP105234-sp</strain>
    </source>
</reference>
<keyword evidence="2" id="KW-1185">Reference proteome</keyword>
<comment type="caution">
    <text evidence="1">The sequence shown here is derived from an EMBL/GenBank/DDBJ whole genome shotgun (WGS) entry which is preliminary data.</text>
</comment>
<evidence type="ECO:0000313" key="1">
    <source>
        <dbReference type="EMBL" id="KAI0053272.1"/>
    </source>
</evidence>
<dbReference type="Proteomes" id="UP000814033">
    <property type="component" value="Unassembled WGS sequence"/>
</dbReference>
<organism evidence="1 2">
    <name type="scientific">Auriscalpium vulgare</name>
    <dbReference type="NCBI Taxonomy" id="40419"/>
    <lineage>
        <taxon>Eukaryota</taxon>
        <taxon>Fungi</taxon>
        <taxon>Dikarya</taxon>
        <taxon>Basidiomycota</taxon>
        <taxon>Agaricomycotina</taxon>
        <taxon>Agaricomycetes</taxon>
        <taxon>Russulales</taxon>
        <taxon>Auriscalpiaceae</taxon>
        <taxon>Auriscalpium</taxon>
    </lineage>
</organism>
<dbReference type="EMBL" id="MU275841">
    <property type="protein sequence ID" value="KAI0053272.1"/>
    <property type="molecule type" value="Genomic_DNA"/>
</dbReference>
<evidence type="ECO:0000313" key="2">
    <source>
        <dbReference type="Proteomes" id="UP000814033"/>
    </source>
</evidence>
<gene>
    <name evidence="1" type="ORF">FA95DRAFT_946761</name>
</gene>